<sequence>MSATLDGFFLHALLADEPPTAAALEAVLRRAFAAATG</sequence>
<dbReference type="EMBL" id="AGUD01000206">
    <property type="protein sequence ID" value="EHN10683.1"/>
    <property type="molecule type" value="Genomic_DNA"/>
</dbReference>
<evidence type="ECO:0000313" key="2">
    <source>
        <dbReference type="Proteomes" id="UP000005143"/>
    </source>
</evidence>
<organism evidence="1 2">
    <name type="scientific">Patulibacter medicamentivorans</name>
    <dbReference type="NCBI Taxonomy" id="1097667"/>
    <lineage>
        <taxon>Bacteria</taxon>
        <taxon>Bacillati</taxon>
        <taxon>Actinomycetota</taxon>
        <taxon>Thermoleophilia</taxon>
        <taxon>Solirubrobacterales</taxon>
        <taxon>Patulibacteraceae</taxon>
        <taxon>Patulibacter</taxon>
    </lineage>
</organism>
<proteinExistence type="predicted"/>
<name>H0E6N6_9ACTN</name>
<accession>H0E6N6</accession>
<gene>
    <name evidence="1" type="ORF">PAI11_24860</name>
</gene>
<comment type="caution">
    <text evidence="1">The sequence shown here is derived from an EMBL/GenBank/DDBJ whole genome shotgun (WGS) entry which is preliminary data.</text>
</comment>
<reference evidence="1 2" key="1">
    <citation type="journal article" date="2013" name="Biodegradation">
        <title>Quantitative proteomic analysis of ibuprofen-degrading Patulibacter sp. strain I11.</title>
        <authorList>
            <person name="Almeida B."/>
            <person name="Kjeldal H."/>
            <person name="Lolas I."/>
            <person name="Knudsen A.D."/>
            <person name="Carvalho G."/>
            <person name="Nielsen K.L."/>
            <person name="Barreto Crespo M.T."/>
            <person name="Stensballe A."/>
            <person name="Nielsen J.L."/>
        </authorList>
    </citation>
    <scope>NUCLEOTIDE SEQUENCE [LARGE SCALE GENOMIC DNA]</scope>
    <source>
        <strain evidence="1 2">I11</strain>
    </source>
</reference>
<dbReference type="AlphaFoldDB" id="H0E6N6"/>
<evidence type="ECO:0000313" key="1">
    <source>
        <dbReference type="EMBL" id="EHN10683.1"/>
    </source>
</evidence>
<dbReference type="Proteomes" id="UP000005143">
    <property type="component" value="Unassembled WGS sequence"/>
</dbReference>
<keyword evidence="2" id="KW-1185">Reference proteome</keyword>
<protein>
    <submittedName>
        <fullName evidence="1">Uncharacterized protein</fullName>
    </submittedName>
</protein>